<proteinExistence type="predicted"/>
<evidence type="ECO:0000256" key="6">
    <source>
        <dbReference type="SAM" id="Phobius"/>
    </source>
</evidence>
<gene>
    <name evidence="7" type="ORF">FK530_25415</name>
</gene>
<evidence type="ECO:0000256" key="3">
    <source>
        <dbReference type="ARBA" id="ARBA00022692"/>
    </source>
</evidence>
<name>A0A5C5RCS9_9ACTN</name>
<evidence type="ECO:0000313" key="8">
    <source>
        <dbReference type="Proteomes" id="UP000319375"/>
    </source>
</evidence>
<feature type="non-terminal residue" evidence="7">
    <location>
        <position position="110"/>
    </location>
</feature>
<keyword evidence="8" id="KW-1185">Reference proteome</keyword>
<keyword evidence="5 6" id="KW-0472">Membrane</keyword>
<reference evidence="7 8" key="1">
    <citation type="submission" date="2019-06" db="EMBL/GenBank/DDBJ databases">
        <title>Tsukamurella conjunctivitidis sp. nov., Tsukamurella assacharolytica sp. nov. and Tsukamurella sputae sp. nov. isolated from patients with conjunctivitis, bacteraemia (lymphoma) and respiratory infection (sputum) in Hong Kong.</title>
        <authorList>
            <person name="Teng J.L.L."/>
            <person name="Lee H.H."/>
            <person name="Fong J.Y.H."/>
            <person name="Fok K.M.N."/>
            <person name="Lau S.K.P."/>
            <person name="Woo P.C.Y."/>
        </authorList>
    </citation>
    <scope>NUCLEOTIDE SEQUENCE [LARGE SCALE GENOMIC DNA]</scope>
    <source>
        <strain evidence="7 8">HKU72</strain>
    </source>
</reference>
<dbReference type="PANTHER" id="PTHR30482:SF10">
    <property type="entry name" value="HIGH-AFFINITY BRANCHED-CHAIN AMINO ACID TRANSPORT PROTEIN BRAE"/>
    <property type="match status" value="1"/>
</dbReference>
<accession>A0A5C5RCS9</accession>
<keyword evidence="3 6" id="KW-0812">Transmembrane</keyword>
<dbReference type="AlphaFoldDB" id="A0A5C5RCS9"/>
<dbReference type="Proteomes" id="UP000319375">
    <property type="component" value="Unassembled WGS sequence"/>
</dbReference>
<dbReference type="InterPro" id="IPR001851">
    <property type="entry name" value="ABC_transp_permease"/>
</dbReference>
<comment type="subcellular location">
    <subcellularLocation>
        <location evidence="1">Cell membrane</location>
        <topology evidence="1">Multi-pass membrane protein</topology>
    </subcellularLocation>
</comment>
<evidence type="ECO:0000256" key="5">
    <source>
        <dbReference type="ARBA" id="ARBA00023136"/>
    </source>
</evidence>
<organism evidence="7 8">
    <name type="scientific">Tsukamurella conjunctivitidis</name>
    <dbReference type="NCBI Taxonomy" id="2592068"/>
    <lineage>
        <taxon>Bacteria</taxon>
        <taxon>Bacillati</taxon>
        <taxon>Actinomycetota</taxon>
        <taxon>Actinomycetes</taxon>
        <taxon>Mycobacteriales</taxon>
        <taxon>Tsukamurellaceae</taxon>
        <taxon>Tsukamurella</taxon>
    </lineage>
</organism>
<feature type="transmembrane region" description="Helical" evidence="6">
    <location>
        <begin position="6"/>
        <end position="31"/>
    </location>
</feature>
<dbReference type="Pfam" id="PF02653">
    <property type="entry name" value="BPD_transp_2"/>
    <property type="match status" value="1"/>
</dbReference>
<evidence type="ECO:0000256" key="1">
    <source>
        <dbReference type="ARBA" id="ARBA00004651"/>
    </source>
</evidence>
<evidence type="ECO:0000313" key="7">
    <source>
        <dbReference type="EMBL" id="TWS20324.1"/>
    </source>
</evidence>
<dbReference type="PANTHER" id="PTHR30482">
    <property type="entry name" value="HIGH-AFFINITY BRANCHED-CHAIN AMINO ACID TRANSPORT SYSTEM PERMEASE"/>
    <property type="match status" value="1"/>
</dbReference>
<keyword evidence="4 6" id="KW-1133">Transmembrane helix</keyword>
<protein>
    <submittedName>
        <fullName evidence="7">Branched-chain amino acid ABC transporter permease</fullName>
    </submittedName>
</protein>
<dbReference type="CDD" id="cd06581">
    <property type="entry name" value="TM_PBP1_LivM_like"/>
    <property type="match status" value="1"/>
</dbReference>
<dbReference type="GO" id="GO:0005886">
    <property type="term" value="C:plasma membrane"/>
    <property type="evidence" value="ECO:0007669"/>
    <property type="project" value="UniProtKB-SubCell"/>
</dbReference>
<sequence length="110" mass="11471">MGEWNFLLVAVGEIFTPQTAAYALATLGLAVHFGYTGLLNFGQAGFMAVGGYAFAITSSAFGAPFWVCVVAAVLGSTILALLLGIPTLRLRADYLSIVTIGTAEIVRLVV</sequence>
<dbReference type="InterPro" id="IPR043428">
    <property type="entry name" value="LivM-like"/>
</dbReference>
<dbReference type="GO" id="GO:0015658">
    <property type="term" value="F:branched-chain amino acid transmembrane transporter activity"/>
    <property type="evidence" value="ECO:0007669"/>
    <property type="project" value="InterPro"/>
</dbReference>
<comment type="caution">
    <text evidence="7">The sequence shown here is derived from an EMBL/GenBank/DDBJ whole genome shotgun (WGS) entry which is preliminary data.</text>
</comment>
<evidence type="ECO:0000256" key="2">
    <source>
        <dbReference type="ARBA" id="ARBA00022475"/>
    </source>
</evidence>
<feature type="transmembrane region" description="Helical" evidence="6">
    <location>
        <begin position="63"/>
        <end position="85"/>
    </location>
</feature>
<keyword evidence="2" id="KW-1003">Cell membrane</keyword>
<dbReference type="EMBL" id="VIGX01000282">
    <property type="protein sequence ID" value="TWS20324.1"/>
    <property type="molecule type" value="Genomic_DNA"/>
</dbReference>
<evidence type="ECO:0000256" key="4">
    <source>
        <dbReference type="ARBA" id="ARBA00022989"/>
    </source>
</evidence>